<feature type="non-terminal residue" evidence="2">
    <location>
        <position position="1"/>
    </location>
</feature>
<feature type="chain" id="PRO_5001705566" description="Secreted protein" evidence="1">
    <location>
        <begin position="18"/>
        <end position="153"/>
    </location>
</feature>
<dbReference type="Proteomes" id="UP000054324">
    <property type="component" value="Unassembled WGS sequence"/>
</dbReference>
<protein>
    <recommendedName>
        <fullName evidence="4">Secreted protein</fullName>
    </recommendedName>
</protein>
<dbReference type="EMBL" id="KL597067">
    <property type="protein sequence ID" value="KER20329.1"/>
    <property type="molecule type" value="Genomic_DNA"/>
</dbReference>
<feature type="signal peptide" evidence="1">
    <location>
        <begin position="1"/>
        <end position="17"/>
    </location>
</feature>
<dbReference type="RefSeq" id="XP_009175922.1">
    <property type="nucleotide sequence ID" value="XM_009177658.1"/>
</dbReference>
<keyword evidence="1" id="KW-0732">Signal</keyword>
<gene>
    <name evidence="2" type="ORF">T265_15343</name>
</gene>
<evidence type="ECO:0000313" key="3">
    <source>
        <dbReference type="Proteomes" id="UP000054324"/>
    </source>
</evidence>
<evidence type="ECO:0000256" key="1">
    <source>
        <dbReference type="SAM" id="SignalP"/>
    </source>
</evidence>
<dbReference type="KEGG" id="ovi:T265_15343"/>
<sequence>LGCVVWLLVCSPSLAVGLQTSHHQSRWHRPCMVEWVNSSSSALGCFGCWSAHRAWQLDCKRLITNRGGIVRACMSGDPGFPIGVELHTIDSASMKCLKSGHIRSCFCGVPKHSAAFSKLIDLFGCWSVRRAWQLDCKRFITNRGDIVSAGLSG</sequence>
<dbReference type="CTD" id="20329508"/>
<evidence type="ECO:0008006" key="4">
    <source>
        <dbReference type="Google" id="ProtNLM"/>
    </source>
</evidence>
<keyword evidence="3" id="KW-1185">Reference proteome</keyword>
<dbReference type="GeneID" id="20329508"/>
<name>A0A074ZYR9_OPIVI</name>
<organism evidence="2 3">
    <name type="scientific">Opisthorchis viverrini</name>
    <name type="common">Southeast Asian liver fluke</name>
    <dbReference type="NCBI Taxonomy" id="6198"/>
    <lineage>
        <taxon>Eukaryota</taxon>
        <taxon>Metazoa</taxon>
        <taxon>Spiralia</taxon>
        <taxon>Lophotrochozoa</taxon>
        <taxon>Platyhelminthes</taxon>
        <taxon>Trematoda</taxon>
        <taxon>Digenea</taxon>
        <taxon>Opisthorchiida</taxon>
        <taxon>Opisthorchiata</taxon>
        <taxon>Opisthorchiidae</taxon>
        <taxon>Opisthorchis</taxon>
    </lineage>
</organism>
<accession>A0A074ZYR9</accession>
<evidence type="ECO:0000313" key="2">
    <source>
        <dbReference type="EMBL" id="KER20329.1"/>
    </source>
</evidence>
<proteinExistence type="predicted"/>
<dbReference type="AlphaFoldDB" id="A0A074ZYR9"/>
<reference evidence="2 3" key="1">
    <citation type="submission" date="2013-11" db="EMBL/GenBank/DDBJ databases">
        <title>Opisthorchis viverrini - life in the bile duct.</title>
        <authorList>
            <person name="Young N.D."/>
            <person name="Nagarajan N."/>
            <person name="Lin S.J."/>
            <person name="Korhonen P.K."/>
            <person name="Jex A.R."/>
            <person name="Hall R.S."/>
            <person name="Safavi-Hemami H."/>
            <person name="Kaewkong W."/>
            <person name="Bertrand D."/>
            <person name="Gao S."/>
            <person name="Seet Q."/>
            <person name="Wongkham S."/>
            <person name="Teh B.T."/>
            <person name="Wongkham C."/>
            <person name="Intapan P.M."/>
            <person name="Maleewong W."/>
            <person name="Yang X."/>
            <person name="Hu M."/>
            <person name="Wang Z."/>
            <person name="Hofmann A."/>
            <person name="Sternberg P.W."/>
            <person name="Tan P."/>
            <person name="Wang J."/>
            <person name="Gasser R.B."/>
        </authorList>
    </citation>
    <scope>NUCLEOTIDE SEQUENCE [LARGE SCALE GENOMIC DNA]</scope>
</reference>
<dbReference type="OrthoDB" id="432281at2759"/>